<dbReference type="GO" id="GO:0051301">
    <property type="term" value="P:cell division"/>
    <property type="evidence" value="ECO:0007669"/>
    <property type="project" value="UniProtKB-KW"/>
</dbReference>
<evidence type="ECO:0000256" key="6">
    <source>
        <dbReference type="ARBA" id="ARBA00022679"/>
    </source>
</evidence>
<reference evidence="22" key="2">
    <citation type="journal article" date="2012" name="PLoS ONE">
        <title>A Deeply Branching Thermophilic Bacterium with an Ancient Acetyl-CoA Pathway Dominates a Subsurface Ecosystem.</title>
        <authorList>
            <person name="Takami H."/>
            <person name="Noguchi H."/>
            <person name="Takaki Y."/>
            <person name="Uchiyama I."/>
            <person name="Toyoda A."/>
            <person name="Nishi S."/>
            <person name="Chee G.-J."/>
            <person name="Arai W."/>
            <person name="Nunoura T."/>
            <person name="Itoh T."/>
            <person name="Hattori M."/>
            <person name="Takai K."/>
        </authorList>
    </citation>
    <scope>NUCLEOTIDE SEQUENCE</scope>
</reference>
<comment type="catalytic activity">
    <reaction evidence="20">
        <text>[GlcNAc-(1-&gt;4)-Mur2Ac(oyl-L-Ala-gamma-D-Glu-L-Lys-D-Ala-D-Ala)](n)-di-trans,octa-cis-undecaprenyl diphosphate + beta-D-GlcNAc-(1-&gt;4)-Mur2Ac(oyl-L-Ala-gamma-D-Glu-L-Lys-D-Ala-D-Ala)-di-trans,octa-cis-undecaprenyl diphosphate = [GlcNAc-(1-&gt;4)-Mur2Ac(oyl-L-Ala-gamma-D-Glu-L-Lys-D-Ala-D-Ala)](n+1)-di-trans,octa-cis-undecaprenyl diphosphate + di-trans,octa-cis-undecaprenyl diphosphate + H(+)</text>
        <dbReference type="Rhea" id="RHEA:23708"/>
        <dbReference type="Rhea" id="RHEA-COMP:9602"/>
        <dbReference type="Rhea" id="RHEA-COMP:9603"/>
        <dbReference type="ChEBI" id="CHEBI:15378"/>
        <dbReference type="ChEBI" id="CHEBI:58405"/>
        <dbReference type="ChEBI" id="CHEBI:60033"/>
        <dbReference type="ChEBI" id="CHEBI:78435"/>
        <dbReference type="EC" id="2.4.99.28"/>
    </reaction>
</comment>
<feature type="transmembrane region" description="Helical" evidence="21">
    <location>
        <begin position="155"/>
        <end position="172"/>
    </location>
</feature>
<evidence type="ECO:0000256" key="8">
    <source>
        <dbReference type="ARBA" id="ARBA00022960"/>
    </source>
</evidence>
<evidence type="ECO:0000256" key="7">
    <source>
        <dbReference type="ARBA" id="ARBA00022692"/>
    </source>
</evidence>
<feature type="transmembrane region" description="Helical" evidence="21">
    <location>
        <begin position="296"/>
        <end position="324"/>
    </location>
</feature>
<evidence type="ECO:0000256" key="2">
    <source>
        <dbReference type="ARBA" id="ARBA00004752"/>
    </source>
</evidence>
<dbReference type="GO" id="GO:0071555">
    <property type="term" value="P:cell wall organization"/>
    <property type="evidence" value="ECO:0007669"/>
    <property type="project" value="UniProtKB-KW"/>
</dbReference>
<evidence type="ECO:0000256" key="10">
    <source>
        <dbReference type="ARBA" id="ARBA00022989"/>
    </source>
</evidence>
<keyword evidence="5" id="KW-0328">Glycosyltransferase</keyword>
<evidence type="ECO:0000256" key="13">
    <source>
        <dbReference type="ARBA" id="ARBA00023316"/>
    </source>
</evidence>
<dbReference type="GO" id="GO:0032153">
    <property type="term" value="C:cell division site"/>
    <property type="evidence" value="ECO:0007669"/>
    <property type="project" value="TreeGrafter"/>
</dbReference>
<dbReference type="EMBL" id="AP011803">
    <property type="protein sequence ID" value="BAL59841.1"/>
    <property type="molecule type" value="Genomic_DNA"/>
</dbReference>
<evidence type="ECO:0000256" key="17">
    <source>
        <dbReference type="ARBA" id="ARBA00041185"/>
    </source>
</evidence>
<dbReference type="PANTHER" id="PTHR30474:SF2">
    <property type="entry name" value="PEPTIDOGLYCAN GLYCOSYLTRANSFERASE FTSW-RELATED"/>
    <property type="match status" value="1"/>
</dbReference>
<feature type="transmembrane region" description="Helical" evidence="21">
    <location>
        <begin position="330"/>
        <end position="351"/>
    </location>
</feature>
<comment type="similarity">
    <text evidence="16">Belongs to the SEDS family. FtsW subfamily.</text>
</comment>
<evidence type="ECO:0000256" key="15">
    <source>
        <dbReference type="ARBA" id="ARBA00033270"/>
    </source>
</evidence>
<dbReference type="GO" id="GO:0015648">
    <property type="term" value="F:lipid-linked peptidoglycan transporter activity"/>
    <property type="evidence" value="ECO:0007669"/>
    <property type="project" value="TreeGrafter"/>
</dbReference>
<keyword evidence="11 21" id="KW-0472">Membrane</keyword>
<keyword evidence="7 21" id="KW-0812">Transmembrane</keyword>
<comment type="subcellular location">
    <subcellularLocation>
        <location evidence="1">Cell membrane</location>
        <topology evidence="1">Multi-pass membrane protein</topology>
    </subcellularLocation>
</comment>
<dbReference type="GO" id="GO:0008360">
    <property type="term" value="P:regulation of cell shape"/>
    <property type="evidence" value="ECO:0007669"/>
    <property type="project" value="UniProtKB-KW"/>
</dbReference>
<evidence type="ECO:0000256" key="16">
    <source>
        <dbReference type="ARBA" id="ARBA00038053"/>
    </source>
</evidence>
<dbReference type="InterPro" id="IPR013437">
    <property type="entry name" value="FtsW"/>
</dbReference>
<feature type="transmembrane region" description="Helical" evidence="21">
    <location>
        <begin position="264"/>
        <end position="284"/>
    </location>
</feature>
<dbReference type="PROSITE" id="PS00428">
    <property type="entry name" value="FTSW_RODA_SPOVE"/>
    <property type="match status" value="1"/>
</dbReference>
<keyword evidence="12" id="KW-0131">Cell cycle</keyword>
<evidence type="ECO:0000256" key="14">
    <source>
        <dbReference type="ARBA" id="ARBA00032370"/>
    </source>
</evidence>
<keyword evidence="10 21" id="KW-1133">Transmembrane helix</keyword>
<evidence type="ECO:0000256" key="11">
    <source>
        <dbReference type="ARBA" id="ARBA00023136"/>
    </source>
</evidence>
<dbReference type="PANTHER" id="PTHR30474">
    <property type="entry name" value="CELL CYCLE PROTEIN"/>
    <property type="match status" value="1"/>
</dbReference>
<evidence type="ECO:0000256" key="12">
    <source>
        <dbReference type="ARBA" id="ARBA00023306"/>
    </source>
</evidence>
<evidence type="ECO:0000256" key="9">
    <source>
        <dbReference type="ARBA" id="ARBA00022984"/>
    </source>
</evidence>
<proteinExistence type="inferred from homology"/>
<comment type="pathway">
    <text evidence="2">Cell wall biogenesis; peptidoglycan biosynthesis.</text>
</comment>
<sequence>MGTPQLVLVVLALAMLGVIMVASASLPIAAMRYESPSYLLTKHLIALAVGLLVFWVCWRVDYRVFLKIDHIFLLGAFGLTALTLVPGLATRGSWLRLPGPFQLQPTEFLKLALIISFAAMIERKGDRLQEFSEGVLPPLLITTLAALMALKQSDFAMALVFYLIVFCMLFIGRARLAHLFGIALAAVPALALVLISAPYRFGRLLAFLDPFAYSTTEGYQLVQSLTAIGSGGVFGRGLGGSREKLLFLPEPYNDFIFSIVGEELGLIGGLLVIGLFAYLTWVGYTIATRTPDRFGGLLAAGITLTLAAQACINLGVTTGILPVTGVTLPFISYGGSSLIVSFAMTGILCNISRKGLYENTRLWGRDRGTSLPRPRSVGRVAAR</sequence>
<feature type="transmembrane region" description="Helical" evidence="21">
    <location>
        <begin position="40"/>
        <end position="58"/>
    </location>
</feature>
<evidence type="ECO:0000256" key="19">
    <source>
        <dbReference type="ARBA" id="ARBA00044770"/>
    </source>
</evidence>
<dbReference type="NCBIfam" id="TIGR02614">
    <property type="entry name" value="ftsW"/>
    <property type="match status" value="1"/>
</dbReference>
<dbReference type="GO" id="GO:0005886">
    <property type="term" value="C:plasma membrane"/>
    <property type="evidence" value="ECO:0007669"/>
    <property type="project" value="UniProtKB-SubCell"/>
</dbReference>
<organism evidence="22">
    <name type="scientific">Acetithermum autotrophicum</name>
    <dbReference type="NCBI Taxonomy" id="1446466"/>
    <lineage>
        <taxon>Bacteria</taxon>
        <taxon>Candidatus Bipolaricaulota</taxon>
        <taxon>Candidatus Acetithermum</taxon>
    </lineage>
</organism>
<evidence type="ECO:0000256" key="18">
    <source>
        <dbReference type="ARBA" id="ARBA00041418"/>
    </source>
</evidence>
<evidence type="ECO:0000256" key="3">
    <source>
        <dbReference type="ARBA" id="ARBA00022475"/>
    </source>
</evidence>
<feature type="transmembrane region" description="Helical" evidence="21">
    <location>
        <begin position="70"/>
        <end position="89"/>
    </location>
</feature>
<evidence type="ECO:0000256" key="4">
    <source>
        <dbReference type="ARBA" id="ARBA00022618"/>
    </source>
</evidence>
<keyword evidence="3" id="KW-1003">Cell membrane</keyword>
<dbReference type="InterPro" id="IPR018365">
    <property type="entry name" value="Cell_cycle_FtsW-rel_CS"/>
</dbReference>
<dbReference type="InterPro" id="IPR001182">
    <property type="entry name" value="FtsW/RodA"/>
</dbReference>
<feature type="transmembrane region" description="Helical" evidence="21">
    <location>
        <begin position="179"/>
        <end position="199"/>
    </location>
</feature>
<keyword evidence="13" id="KW-0961">Cell wall biogenesis/degradation</keyword>
<keyword evidence="9" id="KW-0573">Peptidoglycan synthesis</keyword>
<keyword evidence="4 22" id="KW-0132">Cell division</keyword>
<evidence type="ECO:0000313" key="22">
    <source>
        <dbReference type="EMBL" id="BAL59841.1"/>
    </source>
</evidence>
<evidence type="ECO:0000256" key="1">
    <source>
        <dbReference type="ARBA" id="ARBA00004651"/>
    </source>
</evidence>
<dbReference type="EC" id="2.4.99.28" evidence="19"/>
<name>H5STJ1_ACEAU</name>
<dbReference type="AlphaFoldDB" id="H5STJ1"/>
<evidence type="ECO:0000256" key="21">
    <source>
        <dbReference type="SAM" id="Phobius"/>
    </source>
</evidence>
<reference evidence="22" key="1">
    <citation type="journal article" date="2005" name="Environ. Microbiol.">
        <title>Genetic and functional properties of uncultivated thermophilic crenarchaeotes from a subsurface gold mine as revealed by analysis of genome fragments.</title>
        <authorList>
            <person name="Nunoura T."/>
            <person name="Hirayama H."/>
            <person name="Takami H."/>
            <person name="Oida H."/>
            <person name="Nishi S."/>
            <person name="Shimamura S."/>
            <person name="Suzuki Y."/>
            <person name="Inagaki F."/>
            <person name="Takai K."/>
            <person name="Nealson K.H."/>
            <person name="Horikoshi K."/>
        </authorList>
    </citation>
    <scope>NUCLEOTIDE SEQUENCE</scope>
</reference>
<evidence type="ECO:0000256" key="5">
    <source>
        <dbReference type="ARBA" id="ARBA00022676"/>
    </source>
</evidence>
<dbReference type="Pfam" id="PF01098">
    <property type="entry name" value="FTSW_RODA_SPOVE"/>
    <property type="match status" value="1"/>
</dbReference>
<dbReference type="GO" id="GO:0009252">
    <property type="term" value="P:peptidoglycan biosynthetic process"/>
    <property type="evidence" value="ECO:0007669"/>
    <property type="project" value="UniProtKB-KW"/>
</dbReference>
<keyword evidence="6" id="KW-0808">Transferase</keyword>
<dbReference type="GO" id="GO:0008955">
    <property type="term" value="F:peptidoglycan glycosyltransferase activity"/>
    <property type="evidence" value="ECO:0007669"/>
    <property type="project" value="UniProtKB-EC"/>
</dbReference>
<accession>H5STJ1</accession>
<gene>
    <name evidence="22" type="ORF">HGMM_OP4C477</name>
</gene>
<keyword evidence="8" id="KW-0133">Cell shape</keyword>
<protein>
    <recommendedName>
        <fullName evidence="17">Probable peptidoglycan glycosyltransferase FtsW</fullName>
        <ecNumber evidence="19">2.4.99.28</ecNumber>
    </recommendedName>
    <alternativeName>
        <fullName evidence="18">Cell division protein FtsW</fullName>
    </alternativeName>
    <alternativeName>
        <fullName evidence="15">Cell wall polymerase</fullName>
    </alternativeName>
    <alternativeName>
        <fullName evidence="14">Peptidoglycan polymerase</fullName>
    </alternativeName>
</protein>
<evidence type="ECO:0000256" key="20">
    <source>
        <dbReference type="ARBA" id="ARBA00049902"/>
    </source>
</evidence>